<dbReference type="AlphaFoldDB" id="A0AAJ6LQJ4"/>
<proteinExistence type="predicted"/>
<reference evidence="1" key="1">
    <citation type="submission" date="2022-04" db="EMBL/GenBank/DDBJ databases">
        <title>Co-occurrence of mcr-9 and blaNDM-1 in multidrug-resistant Enterobacter kobei strain isolated from an infant with urinary infection.</title>
        <authorList>
            <person name="Zeng H."/>
        </authorList>
    </citation>
    <scope>NUCLEOTIDE SEQUENCE</scope>
    <source>
        <strain evidence="1">EC1382</strain>
    </source>
</reference>
<dbReference type="Proteomes" id="UP001228563">
    <property type="component" value="Chromosome"/>
</dbReference>
<dbReference type="EMBL" id="CP096849">
    <property type="protein sequence ID" value="WMT68478.1"/>
    <property type="molecule type" value="Genomic_DNA"/>
</dbReference>
<organism evidence="1 2">
    <name type="scientific">Enterobacter kobei</name>
    <dbReference type="NCBI Taxonomy" id="208224"/>
    <lineage>
        <taxon>Bacteria</taxon>
        <taxon>Pseudomonadati</taxon>
        <taxon>Pseudomonadota</taxon>
        <taxon>Gammaproteobacteria</taxon>
        <taxon>Enterobacterales</taxon>
        <taxon>Enterobacteriaceae</taxon>
        <taxon>Enterobacter</taxon>
        <taxon>Enterobacter cloacae complex</taxon>
    </lineage>
</organism>
<sequence>MKLQNADTARHTEGTGSSSLMIPAMMIGTEQAIVTRIVKMMLNSKVIAASNLDMMSFFRWLAVRARPTRRRWALILPEKRQSIGAFTPSFDRFYPDAEDFSNIAH</sequence>
<accession>A0AAJ6LQJ4</accession>
<gene>
    <name evidence="1" type="ORF">M2B19_24425</name>
</gene>
<name>A0AAJ6LQJ4_9ENTR</name>
<dbReference type="RefSeq" id="WP_224955194.1">
    <property type="nucleotide sequence ID" value="NZ_AP022431.1"/>
</dbReference>
<evidence type="ECO:0000313" key="1">
    <source>
        <dbReference type="EMBL" id="WMT68478.1"/>
    </source>
</evidence>
<evidence type="ECO:0000313" key="2">
    <source>
        <dbReference type="Proteomes" id="UP001228563"/>
    </source>
</evidence>
<protein>
    <submittedName>
        <fullName evidence="1">Uncharacterized protein</fullName>
    </submittedName>
</protein>